<keyword evidence="1" id="KW-0269">Exonuclease</keyword>
<dbReference type="EMBL" id="CAJHOE010000001">
    <property type="protein sequence ID" value="CAD7287202.1"/>
    <property type="molecule type" value="Genomic_DNA"/>
</dbReference>
<dbReference type="InterPro" id="IPR001900">
    <property type="entry name" value="RNase_II/R"/>
</dbReference>
<gene>
    <name evidence="3" type="primary">rnr</name>
    <name evidence="3" type="ORF">LMG8286_00833</name>
</gene>
<dbReference type="SMART" id="SM00955">
    <property type="entry name" value="RNB"/>
    <property type="match status" value="1"/>
</dbReference>
<dbReference type="PROSITE" id="PS01175">
    <property type="entry name" value="RIBONUCLEASE_II"/>
    <property type="match status" value="1"/>
</dbReference>
<name>A0ABN7K456_9BACT</name>
<evidence type="ECO:0000313" key="4">
    <source>
        <dbReference type="Proteomes" id="UP000789359"/>
    </source>
</evidence>
<dbReference type="GO" id="GO:0008859">
    <property type="term" value="F:exoribonuclease II activity"/>
    <property type="evidence" value="ECO:0007669"/>
    <property type="project" value="UniProtKB-EC"/>
</dbReference>
<feature type="domain" description="RNB" evidence="2">
    <location>
        <begin position="215"/>
        <end position="528"/>
    </location>
</feature>
<keyword evidence="4" id="KW-1185">Reference proteome</keyword>
<evidence type="ECO:0000256" key="1">
    <source>
        <dbReference type="ARBA" id="ARBA00022839"/>
    </source>
</evidence>
<dbReference type="PANTHER" id="PTHR23355">
    <property type="entry name" value="RIBONUCLEASE"/>
    <property type="match status" value="1"/>
</dbReference>
<dbReference type="Proteomes" id="UP000789359">
    <property type="component" value="Unassembled WGS sequence"/>
</dbReference>
<dbReference type="SUPFAM" id="SSF50249">
    <property type="entry name" value="Nucleic acid-binding proteins"/>
    <property type="match status" value="2"/>
</dbReference>
<dbReference type="RefSeq" id="WP_230056588.1">
    <property type="nucleotide sequence ID" value="NZ_CAJHOE010000001.1"/>
</dbReference>
<proteinExistence type="predicted"/>
<dbReference type="Gene3D" id="2.40.50.140">
    <property type="entry name" value="Nucleic acid-binding proteins"/>
    <property type="match status" value="1"/>
</dbReference>
<accession>A0ABN7K456</accession>
<evidence type="ECO:0000313" key="3">
    <source>
        <dbReference type="EMBL" id="CAD7287202.1"/>
    </source>
</evidence>
<dbReference type="InterPro" id="IPR057293">
    <property type="entry name" value="RNR_OB2"/>
</dbReference>
<protein>
    <submittedName>
        <fullName evidence="3">Ribonuclease R</fullName>
        <ecNumber evidence="3">3.1.13.1</ecNumber>
    </submittedName>
</protein>
<dbReference type="PANTHER" id="PTHR23355:SF9">
    <property type="entry name" value="DIS3-LIKE EXONUCLEASE 2"/>
    <property type="match status" value="1"/>
</dbReference>
<reference evidence="3 4" key="1">
    <citation type="submission" date="2020-11" db="EMBL/GenBank/DDBJ databases">
        <authorList>
            <person name="Peeters C."/>
        </authorList>
    </citation>
    <scope>NUCLEOTIDE SEQUENCE [LARGE SCALE GENOMIC DNA]</scope>
    <source>
        <strain evidence="3 4">LMG 8286</strain>
    </source>
</reference>
<sequence length="644" mass="73225">MKEFLYALLNGVKEREISNENREILRNLENLKAVSQHKASFYLNDGFVCGRLDISINGTGYLTPFDPRFKQDIIIENKNLNNAHYGDIVLAKILRTKKKRESAKVIMSLKLANETSVVYTKFFGQAILGVNVKTGLSTTLRASQKSLKQLPIGTLLKINNINGEVTEVLGNINDPLSDEKISLAIYNKNDKFSDACEDEALAWGDSVEASFYPDRVDLRELEFATIDPVHAKDFDDAIYFDVKKREIYVAIADVSEYVNAYSPIDSEAKKRGFSIYFPHIAIPMLPRALSENICSLKPNVDRLAFCFKISLDENLDVVKEELFEAIINSKRRFNYDEIDEILDGKKDSEISWVKPLFVITSKLRKKRLVNAFDFRTSELRMSLDEAGMPRQTIFETDSDSHRLVEDCMLLANKAAAKRIGRGVFRNHASPDFKKIYNLLEDLALLGIDVAYENDLAKLIRKVQAQADLLGNREEIDKLIIKAQKKAEYSSENLGHFGLGFDRYTHFTSPIRRYSDLILHRILKAGLKNDERLVNYLLLNIQSTCATLSELEREADKVAYDFMDRKFARWAAQNIGKEFRCYISENQGVVTARLDDELKGARIFITGFGCELLTPVIVRITESDIALAKIVGKVVRKLEKKSSDV</sequence>
<dbReference type="InterPro" id="IPR012340">
    <property type="entry name" value="NA-bd_OB-fold"/>
</dbReference>
<keyword evidence="3" id="KW-0378">Hydrolase</keyword>
<dbReference type="Pfam" id="PF00773">
    <property type="entry name" value="RNB"/>
    <property type="match status" value="1"/>
</dbReference>
<dbReference type="InterPro" id="IPR054561">
    <property type="entry name" value="RNR_OB1_N"/>
</dbReference>
<keyword evidence="1" id="KW-0540">Nuclease</keyword>
<dbReference type="EC" id="3.1.13.1" evidence="3"/>
<evidence type="ECO:0000259" key="2">
    <source>
        <dbReference type="SMART" id="SM00955"/>
    </source>
</evidence>
<organism evidence="3 4">
    <name type="scientific">Campylobacter suis</name>
    <dbReference type="NCBI Taxonomy" id="2790657"/>
    <lineage>
        <taxon>Bacteria</taxon>
        <taxon>Pseudomonadati</taxon>
        <taxon>Campylobacterota</taxon>
        <taxon>Epsilonproteobacteria</taxon>
        <taxon>Campylobacterales</taxon>
        <taxon>Campylobacteraceae</taxon>
        <taxon>Campylobacter</taxon>
    </lineage>
</organism>
<dbReference type="InterPro" id="IPR022966">
    <property type="entry name" value="RNase_II/R_CS"/>
</dbReference>
<comment type="caution">
    <text evidence="3">The sequence shown here is derived from an EMBL/GenBank/DDBJ whole genome shotgun (WGS) entry which is preliminary data.</text>
</comment>
<dbReference type="Pfam" id="PF24190">
    <property type="entry name" value="OB_RNR_2nd"/>
    <property type="match status" value="1"/>
</dbReference>
<dbReference type="Pfam" id="PF22896">
    <property type="entry name" value="OB_RNR_1st"/>
    <property type="match status" value="1"/>
</dbReference>
<dbReference type="InterPro" id="IPR050180">
    <property type="entry name" value="RNR_Ribonuclease"/>
</dbReference>